<dbReference type="EMBL" id="JABSTR010003888">
    <property type="protein sequence ID" value="KAH9385103.1"/>
    <property type="molecule type" value="Genomic_DNA"/>
</dbReference>
<accession>A0A9J6H373</accession>
<dbReference type="GO" id="GO:0005634">
    <property type="term" value="C:nucleus"/>
    <property type="evidence" value="ECO:0007669"/>
    <property type="project" value="TreeGrafter"/>
</dbReference>
<dbReference type="GO" id="GO:0008340">
    <property type="term" value="P:determination of adult lifespan"/>
    <property type="evidence" value="ECO:0007669"/>
    <property type="project" value="TreeGrafter"/>
</dbReference>
<dbReference type="VEuPathDB" id="VectorBase:HLOH_053171"/>
<dbReference type="InterPro" id="IPR011566">
    <property type="entry name" value="Ubq_synth_Coq7"/>
</dbReference>
<dbReference type="PANTHER" id="PTHR11237:SF4">
    <property type="entry name" value="5-DEMETHOXYUBIQUINONE HYDROXYLASE, MITOCHONDRIAL"/>
    <property type="match status" value="1"/>
</dbReference>
<dbReference type="AlphaFoldDB" id="A0A9J6H373"/>
<proteinExistence type="predicted"/>
<gene>
    <name evidence="1" type="ORF">HPB48_027143</name>
</gene>
<dbReference type="OrthoDB" id="275371at2759"/>
<dbReference type="GO" id="GO:0005743">
    <property type="term" value="C:mitochondrial inner membrane"/>
    <property type="evidence" value="ECO:0007669"/>
    <property type="project" value="TreeGrafter"/>
</dbReference>
<dbReference type="GO" id="GO:2000377">
    <property type="term" value="P:regulation of reactive oxygen species metabolic process"/>
    <property type="evidence" value="ECO:0007669"/>
    <property type="project" value="TreeGrafter"/>
</dbReference>
<sequence length="177" mass="19134">MGCQPKACLDFSHVRGLLRVAKINLWESSSIAQLCFVVCVRLAPTAWVGEGLFRGWGRRQSPLSRWRTTAFSARPTGLGARAASALLGARAAMACTVAVESVITEHYDNQIRQLLADPGGPAEHGELLEVVRRCRDDEQAHHDTGLEQGAEGAPLYGLLTTVITAGCRGAIWLAERL</sequence>
<dbReference type="GO" id="GO:0008682">
    <property type="term" value="F:3-demethoxyubiquinol 3-hydroxylase activity"/>
    <property type="evidence" value="ECO:0007669"/>
    <property type="project" value="TreeGrafter"/>
</dbReference>
<dbReference type="Pfam" id="PF03232">
    <property type="entry name" value="COQ7"/>
    <property type="match status" value="1"/>
</dbReference>
<dbReference type="GO" id="GO:0006744">
    <property type="term" value="P:ubiquinone biosynthetic process"/>
    <property type="evidence" value="ECO:0007669"/>
    <property type="project" value="InterPro"/>
</dbReference>
<name>A0A9J6H373_HAELO</name>
<organism evidence="1 2">
    <name type="scientific">Haemaphysalis longicornis</name>
    <name type="common">Bush tick</name>
    <dbReference type="NCBI Taxonomy" id="44386"/>
    <lineage>
        <taxon>Eukaryota</taxon>
        <taxon>Metazoa</taxon>
        <taxon>Ecdysozoa</taxon>
        <taxon>Arthropoda</taxon>
        <taxon>Chelicerata</taxon>
        <taxon>Arachnida</taxon>
        <taxon>Acari</taxon>
        <taxon>Parasitiformes</taxon>
        <taxon>Ixodida</taxon>
        <taxon>Ixodoidea</taxon>
        <taxon>Ixodidae</taxon>
        <taxon>Haemaphysalinae</taxon>
        <taxon>Haemaphysalis</taxon>
    </lineage>
</organism>
<dbReference type="GO" id="GO:0010468">
    <property type="term" value="P:regulation of gene expression"/>
    <property type="evidence" value="ECO:0007669"/>
    <property type="project" value="TreeGrafter"/>
</dbReference>
<dbReference type="PANTHER" id="PTHR11237">
    <property type="entry name" value="COENZYME Q10 BIOSYNTHESIS PROTEIN 7"/>
    <property type="match status" value="1"/>
</dbReference>
<reference evidence="1 2" key="1">
    <citation type="journal article" date="2020" name="Cell">
        <title>Large-Scale Comparative Analyses of Tick Genomes Elucidate Their Genetic Diversity and Vector Capacities.</title>
        <authorList>
            <consortium name="Tick Genome and Microbiome Consortium (TIGMIC)"/>
            <person name="Jia N."/>
            <person name="Wang J."/>
            <person name="Shi W."/>
            <person name="Du L."/>
            <person name="Sun Y."/>
            <person name="Zhan W."/>
            <person name="Jiang J.F."/>
            <person name="Wang Q."/>
            <person name="Zhang B."/>
            <person name="Ji P."/>
            <person name="Bell-Sakyi L."/>
            <person name="Cui X.M."/>
            <person name="Yuan T.T."/>
            <person name="Jiang B.G."/>
            <person name="Yang W.F."/>
            <person name="Lam T.T."/>
            <person name="Chang Q.C."/>
            <person name="Ding S.J."/>
            <person name="Wang X.J."/>
            <person name="Zhu J.G."/>
            <person name="Ruan X.D."/>
            <person name="Zhao L."/>
            <person name="Wei J.T."/>
            <person name="Ye R.Z."/>
            <person name="Que T.C."/>
            <person name="Du C.H."/>
            <person name="Zhou Y.H."/>
            <person name="Cheng J.X."/>
            <person name="Dai P.F."/>
            <person name="Guo W.B."/>
            <person name="Han X.H."/>
            <person name="Huang E.J."/>
            <person name="Li L.F."/>
            <person name="Wei W."/>
            <person name="Gao Y.C."/>
            <person name="Liu J.Z."/>
            <person name="Shao H.Z."/>
            <person name="Wang X."/>
            <person name="Wang C.C."/>
            <person name="Yang T.C."/>
            <person name="Huo Q.B."/>
            <person name="Li W."/>
            <person name="Chen H.Y."/>
            <person name="Chen S.E."/>
            <person name="Zhou L.G."/>
            <person name="Ni X.B."/>
            <person name="Tian J.H."/>
            <person name="Sheng Y."/>
            <person name="Liu T."/>
            <person name="Pan Y.S."/>
            <person name="Xia L.Y."/>
            <person name="Li J."/>
            <person name="Zhao F."/>
            <person name="Cao W.C."/>
        </authorList>
    </citation>
    <scope>NUCLEOTIDE SEQUENCE [LARGE SCALE GENOMIC DNA]</scope>
    <source>
        <strain evidence="1">HaeL-2018</strain>
    </source>
</reference>
<dbReference type="Proteomes" id="UP000821853">
    <property type="component" value="Unassembled WGS sequence"/>
</dbReference>
<protein>
    <submittedName>
        <fullName evidence="1">Uncharacterized protein</fullName>
    </submittedName>
</protein>
<keyword evidence="2" id="KW-1185">Reference proteome</keyword>
<comment type="caution">
    <text evidence="1">The sequence shown here is derived from an EMBL/GenBank/DDBJ whole genome shotgun (WGS) entry which is preliminary data.</text>
</comment>
<evidence type="ECO:0000313" key="2">
    <source>
        <dbReference type="Proteomes" id="UP000821853"/>
    </source>
</evidence>
<evidence type="ECO:0000313" key="1">
    <source>
        <dbReference type="EMBL" id="KAH9385103.1"/>
    </source>
</evidence>